<dbReference type="InterPro" id="IPR011234">
    <property type="entry name" value="Fumarylacetoacetase-like_C"/>
</dbReference>
<dbReference type="PANTHER" id="PTHR11820">
    <property type="entry name" value="ACYLPYRUVASE"/>
    <property type="match status" value="1"/>
</dbReference>
<feature type="domain" description="Fumarylacetoacetase-like C-terminal" evidence="3">
    <location>
        <begin position="92"/>
        <end position="238"/>
    </location>
</feature>
<name>A0AAJ0D479_9PEZI</name>
<dbReference type="PANTHER" id="PTHR11820:SF100">
    <property type="entry name" value="FUMARYLACETOACETATE HYDROLASE FAMILY PROTEIN (AFU_ORTHOLOGUE AFUA_4G01490)"/>
    <property type="match status" value="1"/>
</dbReference>
<dbReference type="GO" id="GO:0003824">
    <property type="term" value="F:catalytic activity"/>
    <property type="evidence" value="ECO:0007669"/>
    <property type="project" value="InterPro"/>
</dbReference>
<accession>A0AAJ0D479</accession>
<keyword evidence="2" id="KW-0479">Metal-binding</keyword>
<reference evidence="4" key="1">
    <citation type="submission" date="2023-04" db="EMBL/GenBank/DDBJ databases">
        <title>Black Yeasts Isolated from many extreme environments.</title>
        <authorList>
            <person name="Coleine C."/>
            <person name="Stajich J.E."/>
            <person name="Selbmann L."/>
        </authorList>
    </citation>
    <scope>NUCLEOTIDE SEQUENCE</scope>
    <source>
        <strain evidence="4">CCFEE 5312</strain>
    </source>
</reference>
<organism evidence="4 5">
    <name type="scientific">Extremus antarcticus</name>
    <dbReference type="NCBI Taxonomy" id="702011"/>
    <lineage>
        <taxon>Eukaryota</taxon>
        <taxon>Fungi</taxon>
        <taxon>Dikarya</taxon>
        <taxon>Ascomycota</taxon>
        <taxon>Pezizomycotina</taxon>
        <taxon>Dothideomycetes</taxon>
        <taxon>Dothideomycetidae</taxon>
        <taxon>Mycosphaerellales</taxon>
        <taxon>Extremaceae</taxon>
        <taxon>Extremus</taxon>
    </lineage>
</organism>
<evidence type="ECO:0000256" key="1">
    <source>
        <dbReference type="ARBA" id="ARBA00010211"/>
    </source>
</evidence>
<evidence type="ECO:0000313" key="5">
    <source>
        <dbReference type="Proteomes" id="UP001271007"/>
    </source>
</evidence>
<dbReference type="InterPro" id="IPR036663">
    <property type="entry name" value="Fumarylacetoacetase_C_sf"/>
</dbReference>
<sequence>MQVRWSRLIRFLATDGRVLRGEPILPFADFDLGNVTEEHELKAKIIVGDDIFGDGARVSEEVATVKELLGPLTPSDVPTIRCIGLNYRKHNHGRAVEVPKIAQDQGDYEGELCLILDRDAKDVPREKAMEYVGGWTVGNDISARKLQLDPKLAGPSPQFGFSRGFDTWAPIGPCIVANDLIGDPSALQLTTKINGEVRQDESVRDLLFDCAYCIEYLSQGTTLQKGSVIMTGTPGGLCFYHPSTLASLANRPSSSM</sequence>
<protein>
    <recommendedName>
        <fullName evidence="3">Fumarylacetoacetase-like C-terminal domain-containing protein</fullName>
    </recommendedName>
</protein>
<dbReference type="AlphaFoldDB" id="A0AAJ0D479"/>
<dbReference type="Proteomes" id="UP001271007">
    <property type="component" value="Unassembled WGS sequence"/>
</dbReference>
<dbReference type="EMBL" id="JAWDJX010000226">
    <property type="protein sequence ID" value="KAK3045497.1"/>
    <property type="molecule type" value="Genomic_DNA"/>
</dbReference>
<evidence type="ECO:0000256" key="2">
    <source>
        <dbReference type="ARBA" id="ARBA00022723"/>
    </source>
</evidence>
<comment type="caution">
    <text evidence="4">The sequence shown here is derived from an EMBL/GenBank/DDBJ whole genome shotgun (WGS) entry which is preliminary data.</text>
</comment>
<dbReference type="SUPFAM" id="SSF56529">
    <property type="entry name" value="FAH"/>
    <property type="match status" value="1"/>
</dbReference>
<dbReference type="Pfam" id="PF01557">
    <property type="entry name" value="FAA_hydrolase"/>
    <property type="match status" value="1"/>
</dbReference>
<gene>
    <name evidence="4" type="ORF">LTR09_012927</name>
</gene>
<dbReference type="Gene3D" id="3.90.850.10">
    <property type="entry name" value="Fumarylacetoacetase-like, C-terminal domain"/>
    <property type="match status" value="1"/>
</dbReference>
<proteinExistence type="inferred from homology"/>
<keyword evidence="5" id="KW-1185">Reference proteome</keyword>
<evidence type="ECO:0000313" key="4">
    <source>
        <dbReference type="EMBL" id="KAK3045497.1"/>
    </source>
</evidence>
<comment type="similarity">
    <text evidence="1">Belongs to the FAH family.</text>
</comment>
<evidence type="ECO:0000259" key="3">
    <source>
        <dbReference type="Pfam" id="PF01557"/>
    </source>
</evidence>
<dbReference type="GO" id="GO:0046872">
    <property type="term" value="F:metal ion binding"/>
    <property type="evidence" value="ECO:0007669"/>
    <property type="project" value="UniProtKB-KW"/>
</dbReference>